<dbReference type="Proteomes" id="UP000567872">
    <property type="component" value="Unassembled WGS sequence"/>
</dbReference>
<dbReference type="AlphaFoldDB" id="A0A7K9VL36"/>
<gene>
    <name evidence="2" type="primary">Mroh7_0</name>
    <name evidence="2" type="ORF">ANSSEM_R11950</name>
</gene>
<keyword evidence="3" id="KW-1185">Reference proteome</keyword>
<comment type="caution">
    <text evidence="2">The sequence shown here is derived from an EMBL/GenBank/DDBJ whole genome shotgun (WGS) entry which is preliminary data.</text>
</comment>
<evidence type="ECO:0000313" key="2">
    <source>
        <dbReference type="EMBL" id="NXI73409.1"/>
    </source>
</evidence>
<dbReference type="InterPro" id="IPR045206">
    <property type="entry name" value="Maestro_heat-like_prot"/>
</dbReference>
<evidence type="ECO:0000259" key="1">
    <source>
        <dbReference type="Pfam" id="PF23227"/>
    </source>
</evidence>
<dbReference type="EMBL" id="VXAA01006734">
    <property type="protein sequence ID" value="NXI73409.1"/>
    <property type="molecule type" value="Genomic_DNA"/>
</dbReference>
<dbReference type="PANTHER" id="PTHR23120:SF42">
    <property type="entry name" value="MAESTRO HEAT-LIKE REPEAT FAMILY MEMBER 3"/>
    <property type="match status" value="1"/>
</dbReference>
<dbReference type="OrthoDB" id="9421177at2759"/>
<dbReference type="SUPFAM" id="SSF48371">
    <property type="entry name" value="ARM repeat"/>
    <property type="match status" value="1"/>
</dbReference>
<dbReference type="InterPro" id="IPR016024">
    <property type="entry name" value="ARM-type_fold"/>
</dbReference>
<accession>A0A7K9VL36</accession>
<feature type="non-terminal residue" evidence="2">
    <location>
        <position position="1"/>
    </location>
</feature>
<sequence length="239" mass="27187">LLPDIMKTVQYANVHITMKVLKIFTAVMHHLEKREFGHITLELAEMLLPLLNDASSEVRECSMRLFKGTMEAVVWWKKADMRKKVRRALMPLFFWMSDETQSVAKASGEVLLACAKFLKWKQLKDLAQTGHPVPLCSLQVQRSRSEVEGYLQQSLPYLEDAQANVRLEAVRFIGLAARHCGDLSEERLQEIICALQPLAADTEASICSLTTQTIYILRGQRQQPASRWTQLAALCCRPC</sequence>
<organism evidence="2 3">
    <name type="scientific">Anseranas semipalmata</name>
    <name type="common">Magpie goose</name>
    <name type="synonym">Anas semipalmata</name>
    <dbReference type="NCBI Taxonomy" id="8851"/>
    <lineage>
        <taxon>Eukaryota</taxon>
        <taxon>Metazoa</taxon>
        <taxon>Chordata</taxon>
        <taxon>Craniata</taxon>
        <taxon>Vertebrata</taxon>
        <taxon>Euteleostomi</taxon>
        <taxon>Archelosauria</taxon>
        <taxon>Archosauria</taxon>
        <taxon>Dinosauria</taxon>
        <taxon>Saurischia</taxon>
        <taxon>Theropoda</taxon>
        <taxon>Coelurosauria</taxon>
        <taxon>Aves</taxon>
        <taxon>Neognathae</taxon>
        <taxon>Galloanserae</taxon>
        <taxon>Anseriformes</taxon>
        <taxon>Anseranatidae</taxon>
        <taxon>Anseranas</taxon>
    </lineage>
</organism>
<dbReference type="Gene3D" id="1.25.10.10">
    <property type="entry name" value="Leucine-rich Repeat Variant"/>
    <property type="match status" value="1"/>
</dbReference>
<protein>
    <submittedName>
        <fullName evidence="2">MROH7 protein</fullName>
    </submittedName>
</protein>
<feature type="domain" description="Maestro/Maestro-like HEAT-repeats" evidence="1">
    <location>
        <begin position="1"/>
        <end position="217"/>
    </location>
</feature>
<name>A0A7K9VL36_ANSSE</name>
<dbReference type="GO" id="GO:0005737">
    <property type="term" value="C:cytoplasm"/>
    <property type="evidence" value="ECO:0007669"/>
    <property type="project" value="TreeGrafter"/>
</dbReference>
<proteinExistence type="predicted"/>
<dbReference type="InterPro" id="IPR011989">
    <property type="entry name" value="ARM-like"/>
</dbReference>
<feature type="non-terminal residue" evidence="2">
    <location>
        <position position="239"/>
    </location>
</feature>
<reference evidence="2 3" key="1">
    <citation type="submission" date="2019-09" db="EMBL/GenBank/DDBJ databases">
        <title>Bird 10,000 Genomes (B10K) Project - Family phase.</title>
        <authorList>
            <person name="Zhang G."/>
        </authorList>
    </citation>
    <scope>NUCLEOTIDE SEQUENCE [LARGE SCALE GENOMIC DNA]</scope>
    <source>
        <strain evidence="2">B10K-DU-001-57</strain>
        <tissue evidence="2">Muscle</tissue>
    </source>
</reference>
<dbReference type="Pfam" id="PF23227">
    <property type="entry name" value="HEAT_MROH2B_C"/>
    <property type="match status" value="1"/>
</dbReference>
<dbReference type="InterPro" id="IPR055406">
    <property type="entry name" value="HEAT_Maestro"/>
</dbReference>
<evidence type="ECO:0000313" key="3">
    <source>
        <dbReference type="Proteomes" id="UP000567872"/>
    </source>
</evidence>
<dbReference type="PANTHER" id="PTHR23120">
    <property type="entry name" value="MAESTRO-RELATED HEAT DOMAIN-CONTAINING"/>
    <property type="match status" value="1"/>
</dbReference>